<evidence type="ECO:0000256" key="6">
    <source>
        <dbReference type="ARBA" id="ARBA00023012"/>
    </source>
</evidence>
<protein>
    <recommendedName>
        <fullName evidence="3">histidine kinase</fullName>
        <ecNumber evidence="3">2.7.13.3</ecNumber>
    </recommendedName>
</protein>
<feature type="transmembrane region" description="Helical" evidence="7">
    <location>
        <begin position="91"/>
        <end position="116"/>
    </location>
</feature>
<dbReference type="PANTHER" id="PTHR43711">
    <property type="entry name" value="TWO-COMPONENT HISTIDINE KINASE"/>
    <property type="match status" value="1"/>
</dbReference>
<dbReference type="AlphaFoldDB" id="A0A1X0DJZ9"/>
<evidence type="ECO:0000256" key="1">
    <source>
        <dbReference type="ARBA" id="ARBA00000085"/>
    </source>
</evidence>
<dbReference type="Proteomes" id="UP000192801">
    <property type="component" value="Unassembled WGS sequence"/>
</dbReference>
<dbReference type="PANTHER" id="PTHR43711:SF1">
    <property type="entry name" value="HISTIDINE KINASE 1"/>
    <property type="match status" value="1"/>
</dbReference>
<dbReference type="InterPro" id="IPR050736">
    <property type="entry name" value="Sensor_HK_Regulatory"/>
</dbReference>
<keyword evidence="9" id="KW-0547">Nucleotide-binding</keyword>
<feature type="transmembrane region" description="Helical" evidence="7">
    <location>
        <begin position="20"/>
        <end position="39"/>
    </location>
</feature>
<evidence type="ECO:0000256" key="3">
    <source>
        <dbReference type="ARBA" id="ARBA00012438"/>
    </source>
</evidence>
<keyword evidence="7" id="KW-0472">Membrane</keyword>
<dbReference type="GO" id="GO:0005524">
    <property type="term" value="F:ATP binding"/>
    <property type="evidence" value="ECO:0007669"/>
    <property type="project" value="UniProtKB-KW"/>
</dbReference>
<keyword evidence="4" id="KW-0808">Transferase</keyword>
<accession>A0A1X0DJZ9</accession>
<evidence type="ECO:0000313" key="9">
    <source>
        <dbReference type="EMBL" id="ORA72637.1"/>
    </source>
</evidence>
<comment type="subcellular location">
    <subcellularLocation>
        <location evidence="2">Cell membrane</location>
    </subcellularLocation>
</comment>
<dbReference type="SMART" id="SM00387">
    <property type="entry name" value="HATPase_c"/>
    <property type="match status" value="1"/>
</dbReference>
<keyword evidence="9" id="KW-0067">ATP-binding</keyword>
<feature type="transmembrane region" description="Helical" evidence="7">
    <location>
        <begin position="51"/>
        <end position="71"/>
    </location>
</feature>
<dbReference type="InterPro" id="IPR036890">
    <property type="entry name" value="HATPase_C_sf"/>
</dbReference>
<organism evidence="9 10">
    <name type="scientific">Mycolicibacterium insubricum</name>
    <dbReference type="NCBI Taxonomy" id="444597"/>
    <lineage>
        <taxon>Bacteria</taxon>
        <taxon>Bacillati</taxon>
        <taxon>Actinomycetota</taxon>
        <taxon>Actinomycetes</taxon>
        <taxon>Mycobacteriales</taxon>
        <taxon>Mycobacteriaceae</taxon>
        <taxon>Mycolicibacterium</taxon>
    </lineage>
</organism>
<keyword evidence="7" id="KW-0812">Transmembrane</keyword>
<dbReference type="EC" id="2.7.13.3" evidence="3"/>
<dbReference type="OrthoDB" id="5176662at2"/>
<dbReference type="InterPro" id="IPR005467">
    <property type="entry name" value="His_kinase_dom"/>
</dbReference>
<dbReference type="GO" id="GO:0005886">
    <property type="term" value="C:plasma membrane"/>
    <property type="evidence" value="ECO:0007669"/>
    <property type="project" value="UniProtKB-SubCell"/>
</dbReference>
<comment type="catalytic activity">
    <reaction evidence="1">
        <text>ATP + protein L-histidine = ADP + protein N-phospho-L-histidine.</text>
        <dbReference type="EC" id="2.7.13.3"/>
    </reaction>
</comment>
<keyword evidence="5" id="KW-0418">Kinase</keyword>
<dbReference type="SUPFAM" id="SSF47384">
    <property type="entry name" value="Homodimeric domain of signal transducing histidine kinase"/>
    <property type="match status" value="1"/>
</dbReference>
<dbReference type="InterPro" id="IPR003594">
    <property type="entry name" value="HATPase_dom"/>
</dbReference>
<gene>
    <name evidence="9" type="ORF">BST26_04860</name>
</gene>
<dbReference type="PROSITE" id="PS50109">
    <property type="entry name" value="HIS_KIN"/>
    <property type="match status" value="1"/>
</dbReference>
<dbReference type="InterPro" id="IPR036097">
    <property type="entry name" value="HisK_dim/P_sf"/>
</dbReference>
<dbReference type="Pfam" id="PF02518">
    <property type="entry name" value="HATPase_c"/>
    <property type="match status" value="1"/>
</dbReference>
<reference evidence="9 10" key="1">
    <citation type="submission" date="2016-12" db="EMBL/GenBank/DDBJ databases">
        <title>The new phylogeny of genus Mycobacterium.</title>
        <authorList>
            <person name="Tortoli E."/>
            <person name="Trovato A."/>
            <person name="Cirillo D.M."/>
        </authorList>
    </citation>
    <scope>NUCLEOTIDE SEQUENCE [LARGE SCALE GENOMIC DNA]</scope>
    <source>
        <strain evidence="9 10">DSM 45130</strain>
    </source>
</reference>
<feature type="transmembrane region" description="Helical" evidence="7">
    <location>
        <begin position="159"/>
        <end position="180"/>
    </location>
</feature>
<dbReference type="RefSeq" id="WP_083029630.1">
    <property type="nucleotide sequence ID" value="NZ_AP022618.1"/>
</dbReference>
<feature type="transmembrane region" description="Helical" evidence="7">
    <location>
        <begin position="128"/>
        <end position="147"/>
    </location>
</feature>
<keyword evidence="10" id="KW-1185">Reference proteome</keyword>
<keyword evidence="7" id="KW-1133">Transmembrane helix</keyword>
<keyword evidence="6" id="KW-0902">Two-component regulatory system</keyword>
<evidence type="ECO:0000256" key="5">
    <source>
        <dbReference type="ARBA" id="ARBA00022777"/>
    </source>
</evidence>
<dbReference type="InterPro" id="IPR004358">
    <property type="entry name" value="Sig_transdc_His_kin-like_C"/>
</dbReference>
<feature type="domain" description="Histidine kinase" evidence="8">
    <location>
        <begin position="224"/>
        <end position="433"/>
    </location>
</feature>
<dbReference type="STRING" id="444597.BST26_04860"/>
<evidence type="ECO:0000256" key="7">
    <source>
        <dbReference type="SAM" id="Phobius"/>
    </source>
</evidence>
<evidence type="ECO:0000259" key="8">
    <source>
        <dbReference type="PROSITE" id="PS50109"/>
    </source>
</evidence>
<name>A0A1X0DJZ9_9MYCO</name>
<evidence type="ECO:0000256" key="4">
    <source>
        <dbReference type="ARBA" id="ARBA00022679"/>
    </source>
</evidence>
<dbReference type="Gene3D" id="3.30.565.10">
    <property type="entry name" value="Histidine kinase-like ATPase, C-terminal domain"/>
    <property type="match status" value="1"/>
</dbReference>
<dbReference type="SUPFAM" id="SSF55874">
    <property type="entry name" value="ATPase domain of HSP90 chaperone/DNA topoisomerase II/histidine kinase"/>
    <property type="match status" value="1"/>
</dbReference>
<dbReference type="PRINTS" id="PR00344">
    <property type="entry name" value="BCTRLSENSOR"/>
</dbReference>
<sequence>MNIGSARLSALFVPSRDGYGLARVVVAVRVAVVVSVGVLAGTGPDWMRSHLVALGVVLATALAYACVLMMFPRFEVRRTAYASLVSALDAALTLTLVWLTGGAASPVALALFLVVIASAARLTFVECLALAVLLGVGYTLVIAGAATTDRPALPALLQGAWWALYLVFIAVLSGGLSILVEREHRSRIQALVEAEAEHAAAEEERDLRARLLRSYQAQQEGLQVLLHEFRTPVASLDALTAALADETPMTQRDRAATIRLAGRHARHLADMLDALADVNLSRQPAFSSGRIRRINLEELVIEAGDTVGLQPPRLRITQRGDTAAISVDAQALRRVLTNLLENAARHGRERPIDVVFERSEDQLRISVHDRGPGVAEENMGALTGKFVSLSDRRGTAGLGLWIVAQIIDALGGTLQFSTRAEGGLTASVTVPVS</sequence>
<dbReference type="EMBL" id="MVHS01000007">
    <property type="protein sequence ID" value="ORA72637.1"/>
    <property type="molecule type" value="Genomic_DNA"/>
</dbReference>
<comment type="caution">
    <text evidence="9">The sequence shown here is derived from an EMBL/GenBank/DDBJ whole genome shotgun (WGS) entry which is preliminary data.</text>
</comment>
<evidence type="ECO:0000313" key="10">
    <source>
        <dbReference type="Proteomes" id="UP000192801"/>
    </source>
</evidence>
<dbReference type="Gene3D" id="1.10.287.130">
    <property type="match status" value="1"/>
</dbReference>
<evidence type="ECO:0000256" key="2">
    <source>
        <dbReference type="ARBA" id="ARBA00004236"/>
    </source>
</evidence>
<dbReference type="GO" id="GO:0000155">
    <property type="term" value="F:phosphorelay sensor kinase activity"/>
    <property type="evidence" value="ECO:0007669"/>
    <property type="project" value="InterPro"/>
</dbReference>
<proteinExistence type="predicted"/>